<dbReference type="AlphaFoldDB" id="A0A3L6NWZ8"/>
<name>A0A3L6NWZ8_FUSOX</name>
<gene>
    <name evidence="2" type="ORF">BFJ65_g5655</name>
</gene>
<feature type="region of interest" description="Disordered" evidence="1">
    <location>
        <begin position="52"/>
        <end position="72"/>
    </location>
</feature>
<organism evidence="2 3">
    <name type="scientific">Fusarium oxysporum f. sp. cepae</name>
    <dbReference type="NCBI Taxonomy" id="396571"/>
    <lineage>
        <taxon>Eukaryota</taxon>
        <taxon>Fungi</taxon>
        <taxon>Dikarya</taxon>
        <taxon>Ascomycota</taxon>
        <taxon>Pezizomycotina</taxon>
        <taxon>Sordariomycetes</taxon>
        <taxon>Hypocreomycetidae</taxon>
        <taxon>Hypocreales</taxon>
        <taxon>Nectriaceae</taxon>
        <taxon>Fusarium</taxon>
        <taxon>Fusarium oxysporum species complex</taxon>
    </lineage>
</organism>
<sequence>MLQFVSLTQIDPSANLTSDVALATLQTEAISLVKDIFGAEYCQYYDYRFRKGGKQTSSNTESSGSSLALDEPARIPHIDKTLDEGWRRIKKHLPKNLREIHPRAVASVHILIASSVR</sequence>
<comment type="caution">
    <text evidence="2">The sequence shown here is derived from an EMBL/GenBank/DDBJ whole genome shotgun (WGS) entry which is preliminary data.</text>
</comment>
<reference evidence="2 3" key="1">
    <citation type="journal article" date="2018" name="Sci. Rep.">
        <title>Characterisation of pathogen-specific regions and novel effector candidates in Fusarium oxysporum f. sp. cepae.</title>
        <authorList>
            <person name="Armitage A.D."/>
            <person name="Taylor A."/>
            <person name="Sobczyk M.K."/>
            <person name="Baxter L."/>
            <person name="Greenfield B.P."/>
            <person name="Bates H.J."/>
            <person name="Wilson F."/>
            <person name="Jackson A.C."/>
            <person name="Ott S."/>
            <person name="Harrison R.J."/>
            <person name="Clarkson J.P."/>
        </authorList>
    </citation>
    <scope>NUCLEOTIDE SEQUENCE [LARGE SCALE GENOMIC DNA]</scope>
    <source>
        <strain evidence="2 3">FoC_Fus2</strain>
    </source>
</reference>
<evidence type="ECO:0000313" key="3">
    <source>
        <dbReference type="Proteomes" id="UP000270866"/>
    </source>
</evidence>
<dbReference type="EMBL" id="MRCU01000003">
    <property type="protein sequence ID" value="RKK23078.1"/>
    <property type="molecule type" value="Genomic_DNA"/>
</dbReference>
<evidence type="ECO:0000256" key="1">
    <source>
        <dbReference type="SAM" id="MobiDB-lite"/>
    </source>
</evidence>
<dbReference type="Proteomes" id="UP000270866">
    <property type="component" value="Chromosome 5"/>
</dbReference>
<evidence type="ECO:0000313" key="2">
    <source>
        <dbReference type="EMBL" id="RKK23078.1"/>
    </source>
</evidence>
<proteinExistence type="predicted"/>
<accession>A0A3L6NWZ8</accession>
<feature type="compositionally biased region" description="Low complexity" evidence="1">
    <location>
        <begin position="57"/>
        <end position="66"/>
    </location>
</feature>
<protein>
    <submittedName>
        <fullName evidence="2">Uncharacterized protein</fullName>
    </submittedName>
</protein>